<dbReference type="Proteomes" id="UP001322138">
    <property type="component" value="Unassembled WGS sequence"/>
</dbReference>
<feature type="compositionally biased region" description="Polar residues" evidence="1">
    <location>
        <begin position="1049"/>
        <end position="1063"/>
    </location>
</feature>
<feature type="compositionally biased region" description="Basic residues" evidence="1">
    <location>
        <begin position="746"/>
        <end position="764"/>
    </location>
</feature>
<feature type="region of interest" description="Disordered" evidence="1">
    <location>
        <begin position="663"/>
        <end position="907"/>
    </location>
</feature>
<feature type="compositionally biased region" description="Basic and acidic residues" evidence="1">
    <location>
        <begin position="780"/>
        <end position="789"/>
    </location>
</feature>
<proteinExistence type="predicted"/>
<feature type="region of interest" description="Disordered" evidence="1">
    <location>
        <begin position="939"/>
        <end position="1200"/>
    </location>
</feature>
<dbReference type="GeneID" id="87894976"/>
<feature type="region of interest" description="Disordered" evidence="1">
    <location>
        <begin position="589"/>
        <end position="617"/>
    </location>
</feature>
<evidence type="ECO:0000313" key="4">
    <source>
        <dbReference type="Proteomes" id="UP001322138"/>
    </source>
</evidence>
<protein>
    <submittedName>
        <fullName evidence="3">Uncharacterized protein</fullName>
    </submittedName>
</protein>
<feature type="compositionally biased region" description="Low complexity" evidence="1">
    <location>
        <begin position="1191"/>
        <end position="1200"/>
    </location>
</feature>
<evidence type="ECO:0000256" key="2">
    <source>
        <dbReference type="SAM" id="SignalP"/>
    </source>
</evidence>
<keyword evidence="4" id="KW-1185">Reference proteome</keyword>
<evidence type="ECO:0000313" key="3">
    <source>
        <dbReference type="EMBL" id="KAK4647080.1"/>
    </source>
</evidence>
<feature type="compositionally biased region" description="Polar residues" evidence="1">
    <location>
        <begin position="1101"/>
        <end position="1124"/>
    </location>
</feature>
<accession>A0ABR0FVU9</accession>
<feature type="compositionally biased region" description="Polar residues" evidence="1">
    <location>
        <begin position="821"/>
        <end position="832"/>
    </location>
</feature>
<reference evidence="3 4" key="1">
    <citation type="journal article" date="2023" name="bioRxiv">
        <title>High-quality genome assemblies of four members of thePodospora anserinaspecies complex.</title>
        <authorList>
            <person name="Ament-Velasquez S.L."/>
            <person name="Vogan A.A."/>
            <person name="Wallerman O."/>
            <person name="Hartmann F."/>
            <person name="Gautier V."/>
            <person name="Silar P."/>
            <person name="Giraud T."/>
            <person name="Johannesson H."/>
        </authorList>
    </citation>
    <scope>NUCLEOTIDE SEQUENCE [LARGE SCALE GENOMIC DNA]</scope>
    <source>
        <strain evidence="3 4">CBS 112042</strain>
    </source>
</reference>
<dbReference type="EMBL" id="JAFFGZ010000002">
    <property type="protein sequence ID" value="KAK4647080.1"/>
    <property type="molecule type" value="Genomic_DNA"/>
</dbReference>
<feature type="compositionally biased region" description="Basic residues" evidence="1">
    <location>
        <begin position="713"/>
        <end position="727"/>
    </location>
</feature>
<name>A0ABR0FVU9_9PEZI</name>
<gene>
    <name evidence="3" type="ORF">QC761_122340</name>
</gene>
<feature type="compositionally biased region" description="Polar residues" evidence="1">
    <location>
        <begin position="1077"/>
        <end position="1093"/>
    </location>
</feature>
<keyword evidence="2" id="KW-0732">Signal</keyword>
<feature type="compositionally biased region" description="Polar residues" evidence="1">
    <location>
        <begin position="864"/>
        <end position="898"/>
    </location>
</feature>
<feature type="compositionally biased region" description="Low complexity" evidence="1">
    <location>
        <begin position="797"/>
        <end position="809"/>
    </location>
</feature>
<feature type="compositionally biased region" description="Basic and acidic residues" evidence="1">
    <location>
        <begin position="593"/>
        <end position="604"/>
    </location>
</feature>
<comment type="caution">
    <text evidence="3">The sequence shown here is derived from an EMBL/GenBank/DDBJ whole genome shotgun (WGS) entry which is preliminary data.</text>
</comment>
<dbReference type="RefSeq" id="XP_062736056.1">
    <property type="nucleotide sequence ID" value="XM_062875494.1"/>
</dbReference>
<sequence length="1200" mass="133401">MFIFNLFWWLFGLHRLFSDPPKIDVLLLIMPPKEDTRNANNSPNHDDGQTTVDPRGLAPAWAANRTDLIESLPFFRQAQQGIYQHNRIIRGALLDGREGEHSYFDDDIVIIKLDAGGDIINSGYMRHSTSRLEAAQRAKDEQSPVGLILGSNSDNLHLRIAPAKPCRYAVLGEYVLTDLWHEYQEGGDATVTMARYQRRQFLQPPWWKANNIASARYQDQKQRQVQIISDRKPTRSRVCEECGELSPKRYKVWVCANPRCEKFSTAENGEVLSEDVLFSTHWLLERVASTSEAGLDFGSNRLRCPTQPTDMRKGSVCPKCRKCVSRFHWASWICEGPYGCGHAVSLTVDIPELQNLLKERSRGFTQARHPFHSLHDPRNLEREFISHGITFIEFKHAMPGGSVIKLLKSRPPRTATPGTIFDDLFNSIIWEANHGSRLDLQRHTASNRFTGTRINRYEITFGEKGDPSAFYPVVPLENAPASVQTVLEILTELLEEDIQDTTVKRTEKTQDPWLLTVTAYVGGEQKEYFKPAGYNKAGAVTATLCLGSPVRMRWRYSPDYWSHTQAGRVLDGSPFPETKHFEALQQLKGRKMSRGEYEKQRQEILDSSDGQSRPRNEIPTYLTADLTHGDILITEGDAIGSCFDSAVEPQGLLHIRLTTFRVQDGDDDGRGRGNSAARRSTSRSRSRGGISTRATKAQRVSSRTRGTPERISKRITRGPSKTRRGSSKNRQDESAVEAESSTPPVPRRRGRKAGSRQKNQKRKSTSPDHSKTPNSKTRRAAKEARDRTKAQSGYTESVSSSNVSIASSSDGEYQIPKRQKTQATLTTKTMNAPTGPKLRSILRTAANMKPKTTSKTSRSDSPDILTTLQPSSTAATTSKLRSNSPDILTTSHQPSHTASGHIPTLSRRRFIYQTPKKPQTSPLNAREIEYVETILHPGPVPTNLNSTTKVPDKINPPGLEGRSVPPLPVPLRRNPRPVIPSSILKPRCGSAAPVVGSKSPETRKAQHLPWEIDTLGVPVPPTLLSNPIQDQERTGGTGKSKANHPAPTSPNTHQSPASSNPQVKTPLLPSPPPLKNTIENNSLVSPPISSTPTRHLPATARRTSTTIPPASPTLNRQRSLQLQDPNLKVITISPSPSPSPAPEPQSSAQNHDRNSYSSSSSSSSSSEDEDEDDNGASYKLPAPDRTRSRSRSLWGRLWWS</sequence>
<organism evidence="3 4">
    <name type="scientific">Podospora bellae-mahoneyi</name>
    <dbReference type="NCBI Taxonomy" id="2093777"/>
    <lineage>
        <taxon>Eukaryota</taxon>
        <taxon>Fungi</taxon>
        <taxon>Dikarya</taxon>
        <taxon>Ascomycota</taxon>
        <taxon>Pezizomycotina</taxon>
        <taxon>Sordariomycetes</taxon>
        <taxon>Sordariomycetidae</taxon>
        <taxon>Sordariales</taxon>
        <taxon>Podosporaceae</taxon>
        <taxon>Podospora</taxon>
    </lineage>
</organism>
<feature type="chain" id="PRO_5047363085" evidence="2">
    <location>
        <begin position="19"/>
        <end position="1200"/>
    </location>
</feature>
<feature type="signal peptide" evidence="2">
    <location>
        <begin position="1"/>
        <end position="18"/>
    </location>
</feature>
<evidence type="ECO:0000256" key="1">
    <source>
        <dbReference type="SAM" id="MobiDB-lite"/>
    </source>
</evidence>